<evidence type="ECO:0000313" key="2">
    <source>
        <dbReference type="Proteomes" id="UP000241206"/>
    </source>
</evidence>
<name>A0A2T4I878_9SPHN</name>
<dbReference type="EMBL" id="PHHF01000004">
    <property type="protein sequence ID" value="PTD27724.1"/>
    <property type="molecule type" value="Genomic_DNA"/>
</dbReference>
<organism evidence="1 2">
    <name type="scientific">Edaphosphingomonas fennica</name>
    <dbReference type="NCBI Taxonomy" id="114404"/>
    <lineage>
        <taxon>Bacteria</taxon>
        <taxon>Pseudomonadati</taxon>
        <taxon>Pseudomonadota</taxon>
        <taxon>Alphaproteobacteria</taxon>
        <taxon>Sphingomonadales</taxon>
        <taxon>Rhizorhabdaceae</taxon>
        <taxon>Edaphosphingomonas</taxon>
    </lineage>
</organism>
<dbReference type="Proteomes" id="UP000241206">
    <property type="component" value="Unassembled WGS sequence"/>
</dbReference>
<reference evidence="1 2" key="1">
    <citation type="submission" date="2017-11" db="EMBL/GenBank/DDBJ databases">
        <title>Sphingomonas oleivorans sp. nov., isolated from oil-contaminated soil.</title>
        <authorList>
            <person name="Wang L."/>
            <person name="Chen L."/>
        </authorList>
    </citation>
    <scope>NUCLEOTIDE SEQUENCE [LARGE SCALE GENOMIC DNA]</scope>
    <source>
        <strain evidence="1 2">K101</strain>
    </source>
</reference>
<comment type="caution">
    <text evidence="1">The sequence shown here is derived from an EMBL/GenBank/DDBJ whole genome shotgun (WGS) entry which is preliminary data.</text>
</comment>
<dbReference type="Gene3D" id="3.30.2310.20">
    <property type="entry name" value="RelE-like"/>
    <property type="match status" value="1"/>
</dbReference>
<gene>
    <name evidence="1" type="ORF">CV103_01265</name>
</gene>
<accession>A0A2T4I878</accession>
<keyword evidence="2" id="KW-1185">Reference proteome</keyword>
<dbReference type="AlphaFoldDB" id="A0A2T4I878"/>
<evidence type="ECO:0000313" key="1">
    <source>
        <dbReference type="EMBL" id="PTD27724.1"/>
    </source>
</evidence>
<evidence type="ECO:0008006" key="3">
    <source>
        <dbReference type="Google" id="ProtNLM"/>
    </source>
</evidence>
<proteinExistence type="predicted"/>
<protein>
    <recommendedName>
        <fullName evidence="3">Plasmid maintenance system killer protein</fullName>
    </recommendedName>
</protein>
<dbReference type="InterPro" id="IPR035093">
    <property type="entry name" value="RelE/ParE_toxin_dom_sf"/>
</dbReference>
<dbReference type="RefSeq" id="WP_107393712.1">
    <property type="nucleotide sequence ID" value="NZ_PHHF01000004.1"/>
</dbReference>
<sequence>MKIGFQDSRTQQLFNDHVRLEAHYGSNVADKIASRMALLSIAPNLAKLPVRPPIRFRPDDRTSGLFTLDVGAQHRLRFRGVGEKAKSGKKAPALEAIEEIQVIGIEDV</sequence>